<dbReference type="RefSeq" id="WP_109646589.1">
    <property type="nucleotide sequence ID" value="NZ_QGGB01000006.1"/>
</dbReference>
<accession>A0A316TTZ8</accession>
<keyword evidence="3" id="KW-1185">Reference proteome</keyword>
<dbReference type="InterPro" id="IPR033761">
    <property type="entry name" value="SeqA_N"/>
</dbReference>
<dbReference type="Pfam" id="PF17206">
    <property type="entry name" value="SeqA_N"/>
    <property type="match status" value="1"/>
</dbReference>
<dbReference type="InterPro" id="IPR013321">
    <property type="entry name" value="Arc_rbn_hlx_hlx"/>
</dbReference>
<evidence type="ECO:0000259" key="1">
    <source>
        <dbReference type="Pfam" id="PF17206"/>
    </source>
</evidence>
<proteinExistence type="predicted"/>
<comment type="caution">
    <text evidence="2">The sequence shown here is derived from an EMBL/GenBank/DDBJ whole genome shotgun (WGS) entry which is preliminary data.</text>
</comment>
<dbReference type="GO" id="GO:0006355">
    <property type="term" value="P:regulation of DNA-templated transcription"/>
    <property type="evidence" value="ECO:0007669"/>
    <property type="project" value="InterPro"/>
</dbReference>
<dbReference type="Proteomes" id="UP000245533">
    <property type="component" value="Unassembled WGS sequence"/>
</dbReference>
<dbReference type="AlphaFoldDB" id="A0A316TTZ8"/>
<dbReference type="Gene3D" id="1.10.1220.10">
    <property type="entry name" value="Met repressor-like"/>
    <property type="match status" value="1"/>
</dbReference>
<feature type="domain" description="Negative modulator of initiation of replication SeqA N-terminal" evidence="1">
    <location>
        <begin position="5"/>
        <end position="33"/>
    </location>
</feature>
<evidence type="ECO:0000313" key="3">
    <source>
        <dbReference type="Proteomes" id="UP000245533"/>
    </source>
</evidence>
<evidence type="ECO:0000313" key="2">
    <source>
        <dbReference type="EMBL" id="PWN06475.1"/>
    </source>
</evidence>
<protein>
    <recommendedName>
        <fullName evidence="1">Negative modulator of initiation of replication SeqA N-terminal domain-containing protein</fullName>
    </recommendedName>
</protein>
<gene>
    <name evidence="2" type="ORF">DDZ15_08105</name>
</gene>
<dbReference type="EMBL" id="QGGB01000006">
    <property type="protein sequence ID" value="PWN06475.1"/>
    <property type="molecule type" value="Genomic_DNA"/>
</dbReference>
<dbReference type="OrthoDB" id="7063447at2"/>
<sequence length="295" mass="34478">MKYYNIEIDEEVRQYLLNKIEDFGDTPNSILRRELFQNKELTPTVSPSQLFPSLPSSIPTALQHILEVIHLVKKRGLSRVDATKAVSKRHKVRRETVLDKYGRQLDKTTSEVDSLLEDQNLPEFKRILLNKFQDYRNIIEGFFNEIIKTNPINSSRRKVSNQGGDKDTTSEHVAIEVLYKHADRLFKSKPASVRIDENEFEVNSWTEFDEAVIRWFLENGLLNQSMLPIDATSNKYFINSKPRHKLETYDGQWNKVEEGIYFDSKYNAPSHIRNILNLTEMLAPSLKHKIKVRLK</sequence>
<name>A0A316TTZ8_9BACT</name>
<organism evidence="2 3">
    <name type="scientific">Rhodohalobacter mucosus</name>
    <dbReference type="NCBI Taxonomy" id="2079485"/>
    <lineage>
        <taxon>Bacteria</taxon>
        <taxon>Pseudomonadati</taxon>
        <taxon>Balneolota</taxon>
        <taxon>Balneolia</taxon>
        <taxon>Balneolales</taxon>
        <taxon>Balneolaceae</taxon>
        <taxon>Rhodohalobacter</taxon>
    </lineage>
</organism>
<reference evidence="2 3" key="1">
    <citation type="submission" date="2018-05" db="EMBL/GenBank/DDBJ databases">
        <title>Rhodohalobacter halophilus gen. nov., sp. nov., a moderately halophilic member of the family Balneolaceae.</title>
        <authorList>
            <person name="Liu Z.-W."/>
        </authorList>
    </citation>
    <scope>NUCLEOTIDE SEQUENCE [LARGE SCALE GENOMIC DNA]</scope>
    <source>
        <strain evidence="2 3">8A47</strain>
    </source>
</reference>